<dbReference type="EMBL" id="VLJV01000001">
    <property type="protein sequence ID" value="TWH22367.1"/>
    <property type="molecule type" value="Genomic_DNA"/>
</dbReference>
<dbReference type="Gene3D" id="3.20.20.240">
    <property type="entry name" value="Methylmalonyl-CoA mutase"/>
    <property type="match status" value="1"/>
</dbReference>
<sequence length="683" mass="70586">MTEVARTPGAGGDPQSRSAAAQGESTQHESTRGESTQGGPIQGAPTLALATEFDQADRAEWQRLVSGVLAKTGALPEGFDGPPESLLTTTTYDGIEIQPLYTASDAAPDAGYPGLAPFVRGRRPEGNVVTGWDVRARHGHADARAVNREVLADLEGGVTSVWLRVGRGGVTVEQIADALHEVRLDLAPVTLEAGADYVAAAEALLAVHAEHGVPDGEVGGVLGADPIGLHARTGTAHDLAPAADLAARVAARYPLLRTVVADGLPFHQAGGSDAQELGATIAAGVAYLRALTDAGLDVDTAAAQLEFRFAATADQFLTIAKLRAARRLWARVAEVSGASETGAAMRQHAVTSPAMFTRRDPWVNMLRTTIACFAAGVAGVDAVTVLPFDDALGRPEELSLRVARNTQSILQEETKLAGVVDPAGGSWYVEKLTDELAHAAWDEFTSIEKAGGITAELESGALAARLAETWNARSARIATRKDPITGVSEFPAADEELLEREPSGSGGLTGGLPRVRYAQEYEALRDSADAHRAATGARPKAFLATLGTLAQHTARATFAANFLQAGGIEPVNPGQADGTDDVVARFRDSATPVAILCGADATYADQAAEVSAALRQAGATQVWLAGRVPDGVDAATFDGTIHIGCDVLAALTGILGELGVTIQPAGATDSGAKDSGAMDGVAR</sequence>
<accession>A0A660CKF6</accession>
<dbReference type="InterPro" id="IPR036724">
    <property type="entry name" value="Cobalamin-bd_sf"/>
</dbReference>
<feature type="region of interest" description="Disordered" evidence="7">
    <location>
        <begin position="1"/>
        <end position="43"/>
    </location>
</feature>
<keyword evidence="10" id="KW-1185">Reference proteome</keyword>
<evidence type="ECO:0000256" key="2">
    <source>
        <dbReference type="ARBA" id="ARBA00008465"/>
    </source>
</evidence>
<name>A0A660CKF6_9PSEU</name>
<evidence type="ECO:0000313" key="10">
    <source>
        <dbReference type="Proteomes" id="UP000317303"/>
    </source>
</evidence>
<comment type="similarity">
    <text evidence="2">Belongs to the methylmalonyl-CoA mutase family.</text>
</comment>
<proteinExistence type="inferred from homology"/>
<dbReference type="SUPFAM" id="SSF51703">
    <property type="entry name" value="Cobalamin (vitamin B12)-dependent enzymes"/>
    <property type="match status" value="1"/>
</dbReference>
<comment type="cofactor">
    <cofactor evidence="1">
        <name>adenosylcob(III)alamin</name>
        <dbReference type="ChEBI" id="CHEBI:18408"/>
    </cofactor>
</comment>
<dbReference type="PANTHER" id="PTHR48101:SF4">
    <property type="entry name" value="METHYLMALONYL-COA MUTASE, MITOCHONDRIAL"/>
    <property type="match status" value="1"/>
</dbReference>
<evidence type="ECO:0000256" key="1">
    <source>
        <dbReference type="ARBA" id="ARBA00001922"/>
    </source>
</evidence>
<keyword evidence="6" id="KW-0170">Cobalt</keyword>
<dbReference type="InterPro" id="IPR006099">
    <property type="entry name" value="MeMalonylCoA_mutase_a/b_cat"/>
</dbReference>
<evidence type="ECO:0000256" key="5">
    <source>
        <dbReference type="ARBA" id="ARBA00023235"/>
    </source>
</evidence>
<organism evidence="9 10">
    <name type="scientific">Prauserella rugosa</name>
    <dbReference type="NCBI Taxonomy" id="43354"/>
    <lineage>
        <taxon>Bacteria</taxon>
        <taxon>Bacillati</taxon>
        <taxon>Actinomycetota</taxon>
        <taxon>Actinomycetes</taxon>
        <taxon>Pseudonocardiales</taxon>
        <taxon>Pseudonocardiaceae</taxon>
        <taxon>Prauserella</taxon>
    </lineage>
</organism>
<evidence type="ECO:0000256" key="6">
    <source>
        <dbReference type="ARBA" id="ARBA00023285"/>
    </source>
</evidence>
<dbReference type="OrthoDB" id="9762378at2"/>
<dbReference type="SUPFAM" id="SSF52242">
    <property type="entry name" value="Cobalamin (vitamin B12)-binding domain"/>
    <property type="match status" value="1"/>
</dbReference>
<comment type="subunit">
    <text evidence="3">Heterodimer of an alpha and a beta chain.</text>
</comment>
<feature type="domain" description="Methylmalonyl-CoA mutase alpha/beta chain catalytic" evidence="8">
    <location>
        <begin position="91"/>
        <end position="161"/>
    </location>
</feature>
<evidence type="ECO:0000313" key="9">
    <source>
        <dbReference type="EMBL" id="TWH22367.1"/>
    </source>
</evidence>
<dbReference type="Proteomes" id="UP000317303">
    <property type="component" value="Unassembled WGS sequence"/>
</dbReference>
<dbReference type="Pfam" id="PF01642">
    <property type="entry name" value="MM_CoA_mutase"/>
    <property type="match status" value="2"/>
</dbReference>
<dbReference type="GO" id="GO:0005737">
    <property type="term" value="C:cytoplasm"/>
    <property type="evidence" value="ECO:0007669"/>
    <property type="project" value="TreeGrafter"/>
</dbReference>
<keyword evidence="5" id="KW-0413">Isomerase</keyword>
<dbReference type="AlphaFoldDB" id="A0A660CKF6"/>
<evidence type="ECO:0000256" key="7">
    <source>
        <dbReference type="SAM" id="MobiDB-lite"/>
    </source>
</evidence>
<dbReference type="PANTHER" id="PTHR48101">
    <property type="entry name" value="METHYLMALONYL-COA MUTASE, MITOCHONDRIAL-RELATED"/>
    <property type="match status" value="1"/>
</dbReference>
<reference evidence="9 10" key="1">
    <citation type="submission" date="2019-07" db="EMBL/GenBank/DDBJ databases">
        <title>R&amp;d 2014.</title>
        <authorList>
            <person name="Klenk H.-P."/>
        </authorList>
    </citation>
    <scope>NUCLEOTIDE SEQUENCE [LARGE SCALE GENOMIC DNA]</scope>
    <source>
        <strain evidence="9 10">DSM 43194</strain>
    </source>
</reference>
<dbReference type="InterPro" id="IPR016176">
    <property type="entry name" value="Cbl-dep_enz_cat"/>
</dbReference>
<dbReference type="RefSeq" id="WP_084706001.1">
    <property type="nucleotide sequence ID" value="NZ_JOIJ01000019.1"/>
</dbReference>
<feature type="compositionally biased region" description="Polar residues" evidence="7">
    <location>
        <begin position="15"/>
        <end position="25"/>
    </location>
</feature>
<dbReference type="GO" id="GO:0046872">
    <property type="term" value="F:metal ion binding"/>
    <property type="evidence" value="ECO:0007669"/>
    <property type="project" value="InterPro"/>
</dbReference>
<feature type="domain" description="Methylmalonyl-CoA mutase alpha/beta chain catalytic" evidence="8">
    <location>
        <begin position="165"/>
        <end position="496"/>
    </location>
</feature>
<dbReference type="GO" id="GO:0031419">
    <property type="term" value="F:cobalamin binding"/>
    <property type="evidence" value="ECO:0007669"/>
    <property type="project" value="UniProtKB-KW"/>
</dbReference>
<gene>
    <name evidence="9" type="ORF">JD82_04248</name>
</gene>
<evidence type="ECO:0000256" key="3">
    <source>
        <dbReference type="ARBA" id="ARBA00011870"/>
    </source>
</evidence>
<dbReference type="GO" id="GO:0004494">
    <property type="term" value="F:methylmalonyl-CoA mutase activity"/>
    <property type="evidence" value="ECO:0007669"/>
    <property type="project" value="UniProtKB-EC"/>
</dbReference>
<comment type="caution">
    <text evidence="9">The sequence shown here is derived from an EMBL/GenBank/DDBJ whole genome shotgun (WGS) entry which is preliminary data.</text>
</comment>
<evidence type="ECO:0000256" key="4">
    <source>
        <dbReference type="ARBA" id="ARBA00022628"/>
    </source>
</evidence>
<dbReference type="Gene3D" id="3.40.50.280">
    <property type="entry name" value="Cobalamin-binding domain"/>
    <property type="match status" value="1"/>
</dbReference>
<keyword evidence="4" id="KW-0846">Cobalamin</keyword>
<dbReference type="GO" id="GO:0019678">
    <property type="term" value="P:propionate metabolic process, methylmalonyl pathway"/>
    <property type="evidence" value="ECO:0007669"/>
    <property type="project" value="TreeGrafter"/>
</dbReference>
<protein>
    <submittedName>
        <fullName evidence="9">Methylmalonyl-CoA mutase</fullName>
    </submittedName>
</protein>
<evidence type="ECO:0000259" key="8">
    <source>
        <dbReference type="Pfam" id="PF01642"/>
    </source>
</evidence>
<dbReference type="CDD" id="cd03677">
    <property type="entry name" value="MM_CoA_mutase_beta"/>
    <property type="match status" value="1"/>
</dbReference>